<name>A0A0P6XJA0_9CHLR</name>
<dbReference type="PANTHER" id="PTHR43420:SF44">
    <property type="entry name" value="ACETYLTRANSFERASE YPEA"/>
    <property type="match status" value="1"/>
</dbReference>
<dbReference type="EMBL" id="LGCL01000007">
    <property type="protein sequence ID" value="KPL80044.1"/>
    <property type="molecule type" value="Genomic_DNA"/>
</dbReference>
<feature type="domain" description="N-acetyltransferase" evidence="5">
    <location>
        <begin position="6"/>
        <end position="156"/>
    </location>
</feature>
<reference evidence="6 7" key="1">
    <citation type="submission" date="2015-07" db="EMBL/GenBank/DDBJ databases">
        <title>Genome sequence of Ornatilinea apprima DSM 23815.</title>
        <authorList>
            <person name="Hemp J."/>
            <person name="Ward L.M."/>
            <person name="Pace L.A."/>
            <person name="Fischer W.W."/>
        </authorList>
    </citation>
    <scope>NUCLEOTIDE SEQUENCE [LARGE SCALE GENOMIC DNA]</scope>
    <source>
        <strain evidence="6 7">P3M-1</strain>
    </source>
</reference>
<dbReference type="PATRIC" id="fig|1134406.4.peg.2302"/>
<accession>A0A0P6XJA0</accession>
<dbReference type="GO" id="GO:0008080">
    <property type="term" value="F:N-acetyltransferase activity"/>
    <property type="evidence" value="ECO:0007669"/>
    <property type="project" value="InterPro"/>
</dbReference>
<protein>
    <recommendedName>
        <fullName evidence="5">N-acetyltransferase domain-containing protein</fullName>
    </recommendedName>
</protein>
<dbReference type="AlphaFoldDB" id="A0A0P6XJA0"/>
<keyword evidence="2" id="KW-0963">Cytoplasm</keyword>
<keyword evidence="7" id="KW-1185">Reference proteome</keyword>
<dbReference type="Gene3D" id="3.40.630.30">
    <property type="match status" value="1"/>
</dbReference>
<evidence type="ECO:0000313" key="6">
    <source>
        <dbReference type="EMBL" id="KPL80044.1"/>
    </source>
</evidence>
<dbReference type="SUPFAM" id="SSF55729">
    <property type="entry name" value="Acyl-CoA N-acyltransferases (Nat)"/>
    <property type="match status" value="1"/>
</dbReference>
<dbReference type="NCBIfam" id="TIGR01575">
    <property type="entry name" value="rimI"/>
    <property type="match status" value="1"/>
</dbReference>
<gene>
    <name evidence="6" type="ORF">ADN00_01880</name>
</gene>
<dbReference type="InterPro" id="IPR000182">
    <property type="entry name" value="GNAT_dom"/>
</dbReference>
<sequence length="166" mass="18710">MEESQLLIRRMQEADIPQVHEIDTLSLSLPWSERSYRFEVCENRAARPWVAEATLPDGSRKLAAMLVLWLILDEAHIATVAVHPDYRRKGIGLRLTAHALADAAQNGAKTAYLEVRAGNFSAQELYQKLGFRVEGVRPRYYRDNHEDALLMALENLNAEALQALAG</sequence>
<dbReference type="CDD" id="cd04301">
    <property type="entry name" value="NAT_SF"/>
    <property type="match status" value="1"/>
</dbReference>
<evidence type="ECO:0000256" key="1">
    <source>
        <dbReference type="ARBA" id="ARBA00005395"/>
    </source>
</evidence>
<dbReference type="Pfam" id="PF00583">
    <property type="entry name" value="Acetyltransf_1"/>
    <property type="match status" value="1"/>
</dbReference>
<evidence type="ECO:0000259" key="5">
    <source>
        <dbReference type="PROSITE" id="PS51186"/>
    </source>
</evidence>
<dbReference type="Proteomes" id="UP000050417">
    <property type="component" value="Unassembled WGS sequence"/>
</dbReference>
<dbReference type="InterPro" id="IPR016181">
    <property type="entry name" value="Acyl_CoA_acyltransferase"/>
</dbReference>
<keyword evidence="4" id="KW-0012">Acyltransferase</keyword>
<organism evidence="6 7">
    <name type="scientific">Ornatilinea apprima</name>
    <dbReference type="NCBI Taxonomy" id="1134406"/>
    <lineage>
        <taxon>Bacteria</taxon>
        <taxon>Bacillati</taxon>
        <taxon>Chloroflexota</taxon>
        <taxon>Anaerolineae</taxon>
        <taxon>Anaerolineales</taxon>
        <taxon>Anaerolineaceae</taxon>
        <taxon>Ornatilinea</taxon>
    </lineage>
</organism>
<evidence type="ECO:0000313" key="7">
    <source>
        <dbReference type="Proteomes" id="UP000050417"/>
    </source>
</evidence>
<proteinExistence type="inferred from homology"/>
<keyword evidence="3" id="KW-0808">Transferase</keyword>
<evidence type="ECO:0000256" key="4">
    <source>
        <dbReference type="ARBA" id="ARBA00023315"/>
    </source>
</evidence>
<dbReference type="InterPro" id="IPR006464">
    <property type="entry name" value="AcTrfase_RimI/Ard1"/>
</dbReference>
<dbReference type="STRING" id="1134406.ADN00_01880"/>
<dbReference type="PANTHER" id="PTHR43420">
    <property type="entry name" value="ACETYLTRANSFERASE"/>
    <property type="match status" value="1"/>
</dbReference>
<comment type="caution">
    <text evidence="6">The sequence shown here is derived from an EMBL/GenBank/DDBJ whole genome shotgun (WGS) entry which is preliminary data.</text>
</comment>
<evidence type="ECO:0000256" key="3">
    <source>
        <dbReference type="ARBA" id="ARBA00022679"/>
    </source>
</evidence>
<evidence type="ECO:0000256" key="2">
    <source>
        <dbReference type="ARBA" id="ARBA00022490"/>
    </source>
</evidence>
<dbReference type="InterPro" id="IPR050680">
    <property type="entry name" value="YpeA/RimI_acetyltransf"/>
</dbReference>
<dbReference type="PROSITE" id="PS51186">
    <property type="entry name" value="GNAT"/>
    <property type="match status" value="1"/>
</dbReference>
<dbReference type="OrthoDB" id="9794566at2"/>
<dbReference type="RefSeq" id="WP_075061267.1">
    <property type="nucleotide sequence ID" value="NZ_LGCL01000007.1"/>
</dbReference>
<comment type="similarity">
    <text evidence="1">Belongs to the acetyltransferase family. RimI subfamily.</text>
</comment>